<dbReference type="FunFam" id="3.90.1410.10:FF:000002">
    <property type="entry name" value="SET domain-containing protein 4 isoform X1"/>
    <property type="match status" value="1"/>
</dbReference>
<dbReference type="GO" id="GO:0016279">
    <property type="term" value="F:protein-lysine N-methyltransferase activity"/>
    <property type="evidence" value="ECO:0007669"/>
    <property type="project" value="InterPro"/>
</dbReference>
<dbReference type="SUPFAM" id="SSF82199">
    <property type="entry name" value="SET domain"/>
    <property type="match status" value="1"/>
</dbReference>
<dbReference type="GeneTree" id="ENSGT00940000153577"/>
<protein>
    <submittedName>
        <fullName evidence="2">SET domain containing 4</fullName>
    </submittedName>
</protein>
<dbReference type="InterPro" id="IPR044429">
    <property type="entry name" value="SETD4_SET"/>
</dbReference>
<dbReference type="Ensembl" id="ENSPSMT00000018529.1">
    <property type="protein sequence ID" value="ENSPSMP00000015960.1"/>
    <property type="gene ID" value="ENSPSMG00000011336.1"/>
</dbReference>
<name>A0A8C8ZJG9_PROSS</name>
<feature type="domain" description="SET" evidence="1">
    <location>
        <begin position="48"/>
        <end position="273"/>
    </location>
</feature>
<dbReference type="InterPro" id="IPR001214">
    <property type="entry name" value="SET_dom"/>
</dbReference>
<dbReference type="PANTHER" id="PTHR13271">
    <property type="entry name" value="UNCHARACTERIZED PUTATIVE METHYLTRANSFERASE"/>
    <property type="match status" value="1"/>
</dbReference>
<dbReference type="InterPro" id="IPR050600">
    <property type="entry name" value="SETD3_SETD6_MTase"/>
</dbReference>
<proteinExistence type="predicted"/>
<evidence type="ECO:0000313" key="2">
    <source>
        <dbReference type="Ensembl" id="ENSPSMP00000015960.1"/>
    </source>
</evidence>
<dbReference type="InterPro" id="IPR016852">
    <property type="entry name" value="SET_MeTrfase"/>
</dbReference>
<gene>
    <name evidence="2" type="primary">SETD4</name>
</gene>
<sequence>MHKRRGRTSRIRRRKLFRSSESRGVSESYKYEFIELKKWLKDRKFEDTNLTPACFPGTGRGLMSKTSLREGQMIISLPESCLLTTDTVIQSYLGAYITKWKPPPSPLLALCTFLVSEKHAGDQSPWKPYLDILPKAYTCPVCLEPEVVNLLPKPLKAKAEEQRVHVQQFFASSRDFFSSLQPLFGEAVDSIFSYSAILWAWCTVNTRAVYLRPRRQECLSAEPDTCALAPYLDLLNHSSHVQVKAAFNEETRCYELRTASSWRKHEEVFICYGHHDNHRLLLEYGFVSIRNPHACVYVSREILVKYLPSTDKQMNKKISILKDHGFIDTCWKKILLGEVISDTNEKTSLDIAQKICYYFIEETNAVLQKVSHMKDEKVALINQLTLVETLWLEELKILKASAEVLHSLQTAFP</sequence>
<dbReference type="Pfam" id="PF00856">
    <property type="entry name" value="SET"/>
    <property type="match status" value="1"/>
</dbReference>
<dbReference type="PANTHER" id="PTHR13271:SF151">
    <property type="entry name" value="SET DOMAIN-CONTAINING PROTEIN 4"/>
    <property type="match status" value="1"/>
</dbReference>
<evidence type="ECO:0000313" key="3">
    <source>
        <dbReference type="Proteomes" id="UP000694414"/>
    </source>
</evidence>
<dbReference type="CDD" id="cd19177">
    <property type="entry name" value="SET_SETD4"/>
    <property type="match status" value="1"/>
</dbReference>
<dbReference type="PIRSF" id="PIRSF027158">
    <property type="entry name" value="Lys_MTase_YDR198C_prd"/>
    <property type="match status" value="1"/>
</dbReference>
<keyword evidence="3" id="KW-1185">Reference proteome</keyword>
<dbReference type="PROSITE" id="PS50280">
    <property type="entry name" value="SET"/>
    <property type="match status" value="1"/>
</dbReference>
<reference evidence="2" key="1">
    <citation type="submission" date="2025-08" db="UniProtKB">
        <authorList>
            <consortium name="Ensembl"/>
        </authorList>
    </citation>
    <scope>IDENTIFICATION</scope>
</reference>
<accession>A0A8C8ZJG9</accession>
<dbReference type="AlphaFoldDB" id="A0A8C8ZJG9"/>
<evidence type="ECO:0000259" key="1">
    <source>
        <dbReference type="PROSITE" id="PS50280"/>
    </source>
</evidence>
<organism evidence="2 3">
    <name type="scientific">Prolemur simus</name>
    <name type="common">Greater bamboo lemur</name>
    <name type="synonym">Hapalemur simus</name>
    <dbReference type="NCBI Taxonomy" id="1328070"/>
    <lineage>
        <taxon>Eukaryota</taxon>
        <taxon>Metazoa</taxon>
        <taxon>Chordata</taxon>
        <taxon>Craniata</taxon>
        <taxon>Vertebrata</taxon>
        <taxon>Euteleostomi</taxon>
        <taxon>Mammalia</taxon>
        <taxon>Eutheria</taxon>
        <taxon>Euarchontoglires</taxon>
        <taxon>Primates</taxon>
        <taxon>Strepsirrhini</taxon>
        <taxon>Lemuriformes</taxon>
        <taxon>Lemuridae</taxon>
        <taxon>Prolemur</taxon>
    </lineage>
</organism>
<dbReference type="Gene3D" id="3.90.1410.10">
    <property type="entry name" value="set domain protein methyltransferase, domain 1"/>
    <property type="match status" value="1"/>
</dbReference>
<reference evidence="2" key="2">
    <citation type="submission" date="2025-09" db="UniProtKB">
        <authorList>
            <consortium name="Ensembl"/>
        </authorList>
    </citation>
    <scope>IDENTIFICATION</scope>
</reference>
<dbReference type="Proteomes" id="UP000694414">
    <property type="component" value="Unplaced"/>
</dbReference>
<dbReference type="InterPro" id="IPR046341">
    <property type="entry name" value="SET_dom_sf"/>
</dbReference>